<sequence length="93" mass="10661">MEFAEKNKNNMTPEMWSTIPTTHEVVVIGSRRWLHLLRISWRRSIINSGGDEVRRFALKEAKQSKDGGTRKLNLPNLKKKLFLKDVGLLATGT</sequence>
<reference evidence="1" key="1">
    <citation type="submission" date="2023-03" db="UniProtKB">
        <authorList>
            <consortium name="EnsemblPlants"/>
        </authorList>
    </citation>
    <scope>IDENTIFICATION</scope>
</reference>
<accession>A0A9I9E4L9</accession>
<dbReference type="EnsemblPlants" id="MELO3C028666.2.1">
    <property type="protein sequence ID" value="MELO3C028666.2.1"/>
    <property type="gene ID" value="MELO3C028666.2"/>
</dbReference>
<evidence type="ECO:0000313" key="1">
    <source>
        <dbReference type="EnsemblPlants" id="MELO3C028666.2.1"/>
    </source>
</evidence>
<name>A0A9I9E4L9_CUCME</name>
<protein>
    <submittedName>
        <fullName evidence="1">Uncharacterized protein</fullName>
    </submittedName>
</protein>
<dbReference type="AlphaFoldDB" id="A0A9I9E4L9"/>
<dbReference type="Gramene" id="MELO3C028666.2.1">
    <property type="protein sequence ID" value="MELO3C028666.2.1"/>
    <property type="gene ID" value="MELO3C028666.2"/>
</dbReference>
<proteinExistence type="predicted"/>
<organism evidence="1">
    <name type="scientific">Cucumis melo</name>
    <name type="common">Muskmelon</name>
    <dbReference type="NCBI Taxonomy" id="3656"/>
    <lineage>
        <taxon>Eukaryota</taxon>
        <taxon>Viridiplantae</taxon>
        <taxon>Streptophyta</taxon>
        <taxon>Embryophyta</taxon>
        <taxon>Tracheophyta</taxon>
        <taxon>Spermatophyta</taxon>
        <taxon>Magnoliopsida</taxon>
        <taxon>eudicotyledons</taxon>
        <taxon>Gunneridae</taxon>
        <taxon>Pentapetalae</taxon>
        <taxon>rosids</taxon>
        <taxon>fabids</taxon>
        <taxon>Cucurbitales</taxon>
        <taxon>Cucurbitaceae</taxon>
        <taxon>Benincaseae</taxon>
        <taxon>Cucumis</taxon>
    </lineage>
</organism>